<gene>
    <name evidence="8" type="ORF">DFR44_101175</name>
</gene>
<protein>
    <submittedName>
        <fullName evidence="8">Putative MATE family efflux protein</fullName>
    </submittedName>
</protein>
<feature type="transmembrane region" description="Helical" evidence="7">
    <location>
        <begin position="108"/>
        <end position="126"/>
    </location>
</feature>
<keyword evidence="5 7" id="KW-1133">Transmembrane helix</keyword>
<keyword evidence="4 7" id="KW-0812">Transmembrane</keyword>
<sequence length="453" mass="48224">MTTQQNTSPSTSNQGKFVTGSTMRHVLDMTATGAVGLVAIFVVDVLNLFYISRLGHQELAAAVGYSGTLLYFIASLGIGLSIAATALTSRALGSGNREEAKKLAGASLWIMGFFMAAISLIALPFLHPLTQLLGASGETERLSVRFMYIVLPSSILLGIGMCTSALLRAVGDARRAMYVTLGAGLATALLDPLFIFGFGLGLDGAAIATGLARFAMIAVGFHGLIRVHGLYKHPDFTVIKQTIKPFMVIALPAVLTQIATPVGNSFVTRSIAQFGDSAVSGWAIIGRLIPVAFVVLFALSGSIGSILGQNYGAKRFDRVRSTMNDSMKVTLVYVLVVWLALWLSSGLISDAFGAKDVSRELIVFFCTFVAGSFLFNGMLFVANTAFNNLGYPFYSTMLNWGRSTLGVIPFVSLGASWYGAKGALAGYGLGVVFFGMLASWLCFRVLRTIEQRG</sequence>
<evidence type="ECO:0000256" key="3">
    <source>
        <dbReference type="ARBA" id="ARBA00022475"/>
    </source>
</evidence>
<keyword evidence="6 7" id="KW-0472">Membrane</keyword>
<feature type="transmembrane region" description="Helical" evidence="7">
    <location>
        <begin position="329"/>
        <end position="349"/>
    </location>
</feature>
<feature type="transmembrane region" description="Helical" evidence="7">
    <location>
        <begin position="69"/>
        <end position="87"/>
    </location>
</feature>
<feature type="transmembrane region" description="Helical" evidence="7">
    <location>
        <begin position="361"/>
        <end position="386"/>
    </location>
</feature>
<dbReference type="NCBIfam" id="TIGR00797">
    <property type="entry name" value="matE"/>
    <property type="match status" value="1"/>
</dbReference>
<dbReference type="GO" id="GO:0015297">
    <property type="term" value="F:antiporter activity"/>
    <property type="evidence" value="ECO:0007669"/>
    <property type="project" value="InterPro"/>
</dbReference>
<evidence type="ECO:0000256" key="6">
    <source>
        <dbReference type="ARBA" id="ARBA00023136"/>
    </source>
</evidence>
<dbReference type="GO" id="GO:0042910">
    <property type="term" value="F:xenobiotic transmembrane transporter activity"/>
    <property type="evidence" value="ECO:0007669"/>
    <property type="project" value="InterPro"/>
</dbReference>
<reference evidence="8 9" key="1">
    <citation type="submission" date="2019-03" db="EMBL/GenBank/DDBJ databases">
        <title>Genomic Encyclopedia of Type Strains, Phase IV (KMG-IV): sequencing the most valuable type-strain genomes for metagenomic binning, comparative biology and taxonomic classification.</title>
        <authorList>
            <person name="Goeker M."/>
        </authorList>
    </citation>
    <scope>NUCLEOTIDE SEQUENCE [LARGE SCALE GENOMIC DNA]</scope>
    <source>
        <strain evidence="8 9">DSM 102852</strain>
    </source>
</reference>
<feature type="transmembrane region" description="Helical" evidence="7">
    <location>
        <begin position="398"/>
        <end position="418"/>
    </location>
</feature>
<feature type="transmembrane region" description="Helical" evidence="7">
    <location>
        <begin position="205"/>
        <end position="225"/>
    </location>
</feature>
<evidence type="ECO:0000256" key="1">
    <source>
        <dbReference type="ARBA" id="ARBA00004429"/>
    </source>
</evidence>
<dbReference type="RefSeq" id="WP_211336869.1">
    <property type="nucleotide sequence ID" value="NZ_SNZE01000001.1"/>
</dbReference>
<feature type="transmembrane region" description="Helical" evidence="7">
    <location>
        <begin position="179"/>
        <end position="199"/>
    </location>
</feature>
<organism evidence="8 9">
    <name type="scientific">Hydromonas duriensis</name>
    <dbReference type="NCBI Taxonomy" id="1527608"/>
    <lineage>
        <taxon>Bacteria</taxon>
        <taxon>Pseudomonadati</taxon>
        <taxon>Pseudomonadota</taxon>
        <taxon>Betaproteobacteria</taxon>
        <taxon>Burkholderiales</taxon>
        <taxon>Burkholderiaceae</taxon>
        <taxon>Hydromonas</taxon>
    </lineage>
</organism>
<dbReference type="InterPro" id="IPR002528">
    <property type="entry name" value="MATE_fam"/>
</dbReference>
<dbReference type="InterPro" id="IPR052031">
    <property type="entry name" value="Membrane_Transporter-Flippase"/>
</dbReference>
<dbReference type="EMBL" id="SNZE01000001">
    <property type="protein sequence ID" value="TDR33122.1"/>
    <property type="molecule type" value="Genomic_DNA"/>
</dbReference>
<name>A0A4R6YBU4_9BURK</name>
<dbReference type="Proteomes" id="UP000294480">
    <property type="component" value="Unassembled WGS sequence"/>
</dbReference>
<keyword evidence="9" id="KW-1185">Reference proteome</keyword>
<dbReference type="AlphaFoldDB" id="A0A4R6YBU4"/>
<evidence type="ECO:0000256" key="2">
    <source>
        <dbReference type="ARBA" id="ARBA00022448"/>
    </source>
</evidence>
<dbReference type="InterPro" id="IPR048279">
    <property type="entry name" value="MdtK-like"/>
</dbReference>
<dbReference type="PIRSF" id="PIRSF006603">
    <property type="entry name" value="DinF"/>
    <property type="match status" value="1"/>
</dbReference>
<keyword evidence="2" id="KW-0813">Transport</keyword>
<accession>A0A4R6YBU4</accession>
<evidence type="ECO:0000313" key="9">
    <source>
        <dbReference type="Proteomes" id="UP000294480"/>
    </source>
</evidence>
<comment type="subcellular location">
    <subcellularLocation>
        <location evidence="1">Cell inner membrane</location>
        <topology evidence="1">Multi-pass membrane protein</topology>
    </subcellularLocation>
</comment>
<feature type="transmembrane region" description="Helical" evidence="7">
    <location>
        <begin position="284"/>
        <end position="308"/>
    </location>
</feature>
<feature type="transmembrane region" description="Helical" evidence="7">
    <location>
        <begin position="424"/>
        <end position="443"/>
    </location>
</feature>
<dbReference type="PANTHER" id="PTHR43549">
    <property type="entry name" value="MULTIDRUG RESISTANCE PROTEIN YPNP-RELATED"/>
    <property type="match status" value="1"/>
</dbReference>
<feature type="transmembrane region" description="Helical" evidence="7">
    <location>
        <begin position="26"/>
        <end position="49"/>
    </location>
</feature>
<dbReference type="PANTHER" id="PTHR43549:SF3">
    <property type="entry name" value="MULTIDRUG RESISTANCE PROTEIN YPNP-RELATED"/>
    <property type="match status" value="1"/>
</dbReference>
<proteinExistence type="predicted"/>
<comment type="caution">
    <text evidence="8">The sequence shown here is derived from an EMBL/GenBank/DDBJ whole genome shotgun (WGS) entry which is preliminary data.</text>
</comment>
<evidence type="ECO:0000313" key="8">
    <source>
        <dbReference type="EMBL" id="TDR33122.1"/>
    </source>
</evidence>
<dbReference type="GO" id="GO:0005886">
    <property type="term" value="C:plasma membrane"/>
    <property type="evidence" value="ECO:0007669"/>
    <property type="project" value="UniProtKB-SubCell"/>
</dbReference>
<evidence type="ECO:0000256" key="5">
    <source>
        <dbReference type="ARBA" id="ARBA00022989"/>
    </source>
</evidence>
<evidence type="ECO:0000256" key="7">
    <source>
        <dbReference type="SAM" id="Phobius"/>
    </source>
</evidence>
<feature type="transmembrane region" description="Helical" evidence="7">
    <location>
        <begin position="146"/>
        <end position="167"/>
    </location>
</feature>
<dbReference type="Pfam" id="PF01554">
    <property type="entry name" value="MatE"/>
    <property type="match status" value="2"/>
</dbReference>
<keyword evidence="3" id="KW-1003">Cell membrane</keyword>
<feature type="transmembrane region" description="Helical" evidence="7">
    <location>
        <begin position="246"/>
        <end position="264"/>
    </location>
</feature>
<evidence type="ECO:0000256" key="4">
    <source>
        <dbReference type="ARBA" id="ARBA00022692"/>
    </source>
</evidence>